<keyword evidence="2" id="KW-0732">Signal</keyword>
<dbReference type="SUPFAM" id="SSF53474">
    <property type="entry name" value="alpha/beta-Hydrolases"/>
    <property type="match status" value="1"/>
</dbReference>
<evidence type="ECO:0000256" key="1">
    <source>
        <dbReference type="ARBA" id="ARBA00022801"/>
    </source>
</evidence>
<dbReference type="InterPro" id="IPR029058">
    <property type="entry name" value="AB_hydrolase_fold"/>
</dbReference>
<feature type="signal peptide" evidence="2">
    <location>
        <begin position="1"/>
        <end position="21"/>
    </location>
</feature>
<name>A0ABT0BRU1_9SPHN</name>
<dbReference type="EMBL" id="JALHLG010000018">
    <property type="protein sequence ID" value="MCJ2187779.1"/>
    <property type="molecule type" value="Genomic_DNA"/>
</dbReference>
<protein>
    <submittedName>
        <fullName evidence="3">Dienelactone hydrolase</fullName>
    </submittedName>
</protein>
<reference evidence="3 4" key="1">
    <citation type="submission" date="2022-04" db="EMBL/GenBank/DDBJ databases">
        <title>Identification of a novel bacterium isolated from mangrove sediments.</title>
        <authorList>
            <person name="Pan X."/>
        </authorList>
    </citation>
    <scope>NUCLEOTIDE SEQUENCE [LARGE SCALE GENOMIC DNA]</scope>
    <source>
        <strain evidence="3 4">B2638</strain>
    </source>
</reference>
<gene>
    <name evidence="3" type="ORF">MTR66_13240</name>
</gene>
<dbReference type="Pfam" id="PF03403">
    <property type="entry name" value="PAF-AH_p_II"/>
    <property type="match status" value="1"/>
</dbReference>
<dbReference type="PANTHER" id="PTHR22946:SF9">
    <property type="entry name" value="POLYKETIDE TRANSFERASE AF380"/>
    <property type="match status" value="1"/>
</dbReference>
<dbReference type="InterPro" id="IPR016986">
    <property type="entry name" value="UCP031982_abhydr"/>
</dbReference>
<organism evidence="3 4">
    <name type="scientific">Novosphingobium beihaiensis</name>
    <dbReference type="NCBI Taxonomy" id="2930389"/>
    <lineage>
        <taxon>Bacteria</taxon>
        <taxon>Pseudomonadati</taxon>
        <taxon>Pseudomonadota</taxon>
        <taxon>Alphaproteobacteria</taxon>
        <taxon>Sphingomonadales</taxon>
        <taxon>Sphingomonadaceae</taxon>
        <taxon>Novosphingobium</taxon>
    </lineage>
</organism>
<keyword evidence="1 3" id="KW-0378">Hydrolase</keyword>
<accession>A0ABT0BRU1</accession>
<evidence type="ECO:0000313" key="4">
    <source>
        <dbReference type="Proteomes" id="UP001202281"/>
    </source>
</evidence>
<dbReference type="InterPro" id="IPR050261">
    <property type="entry name" value="FrsA_esterase"/>
</dbReference>
<keyword evidence="4" id="KW-1185">Reference proteome</keyword>
<proteinExistence type="predicted"/>
<comment type="caution">
    <text evidence="3">The sequence shown here is derived from an EMBL/GenBank/DDBJ whole genome shotgun (WGS) entry which is preliminary data.</text>
</comment>
<dbReference type="Proteomes" id="UP001202281">
    <property type="component" value="Unassembled WGS sequence"/>
</dbReference>
<evidence type="ECO:0000313" key="3">
    <source>
        <dbReference type="EMBL" id="MCJ2187779.1"/>
    </source>
</evidence>
<dbReference type="RefSeq" id="WP_243921806.1">
    <property type="nucleotide sequence ID" value="NZ_JALHLG010000018.1"/>
</dbReference>
<dbReference type="PIRSF" id="PIRSF031982">
    <property type="entry name" value="UCP031982_abhydr"/>
    <property type="match status" value="1"/>
</dbReference>
<evidence type="ECO:0000256" key="2">
    <source>
        <dbReference type="SAM" id="SignalP"/>
    </source>
</evidence>
<dbReference type="GO" id="GO:0016787">
    <property type="term" value="F:hydrolase activity"/>
    <property type="evidence" value="ECO:0007669"/>
    <property type="project" value="UniProtKB-KW"/>
</dbReference>
<dbReference type="PANTHER" id="PTHR22946">
    <property type="entry name" value="DIENELACTONE HYDROLASE DOMAIN-CONTAINING PROTEIN-RELATED"/>
    <property type="match status" value="1"/>
</dbReference>
<dbReference type="Gene3D" id="3.40.50.1820">
    <property type="entry name" value="alpha/beta hydrolase"/>
    <property type="match status" value="1"/>
</dbReference>
<sequence>MRFFQALFAAILICLVSPAYAASGTGHAGFQRLTTPDGVEVGVWYPSQGEERDIPLGLNRQQVIPGGPVSGERLPLVVMSHGTGGSFAGHADTAVALAKAGFVVAALTHPGDNWKDQSKATEIANRPAALSRLIDFMLGGWSGHSAIDASRIGAFGFSSGGFTVLTAAGGIPDLSLIRAHCAAHPGRFDCQLIAKHPGDAPAKAPKSWPARRDARIKALAVAAPALGFTFADGGLDAVRMPVQLWRADDDKVLPPAEYADAVRDALPSAPEFHTVPHAGHFDFLAPCDGPVSIPALCTSAPGFDRAAFHRSFDADVTAFFTRTLAPAQAATSADQ</sequence>
<feature type="chain" id="PRO_5045130344" evidence="2">
    <location>
        <begin position="22"/>
        <end position="335"/>
    </location>
</feature>